<feature type="domain" description="BED-type" evidence="10">
    <location>
        <begin position="173"/>
        <end position="232"/>
    </location>
</feature>
<dbReference type="InterPro" id="IPR003656">
    <property type="entry name" value="Znf_BED"/>
</dbReference>
<dbReference type="SMART" id="SM00614">
    <property type="entry name" value="ZnF_BED"/>
    <property type="match status" value="2"/>
</dbReference>
<keyword evidence="6" id="KW-0804">Transcription</keyword>
<dbReference type="PROSITE" id="PS50808">
    <property type="entry name" value="ZF_BED"/>
    <property type="match status" value="1"/>
</dbReference>
<evidence type="ECO:0000256" key="7">
    <source>
        <dbReference type="ARBA" id="ARBA00023242"/>
    </source>
</evidence>
<dbReference type="OrthoDB" id="683736at2759"/>
<dbReference type="Gene3D" id="2.170.150.80">
    <property type="entry name" value="NAC domain"/>
    <property type="match status" value="2"/>
</dbReference>
<evidence type="ECO:0000259" key="10">
    <source>
        <dbReference type="PROSITE" id="PS50808"/>
    </source>
</evidence>
<organism evidence="12 13">
    <name type="scientific">Miscanthus lutarioriparius</name>
    <dbReference type="NCBI Taxonomy" id="422564"/>
    <lineage>
        <taxon>Eukaryota</taxon>
        <taxon>Viridiplantae</taxon>
        <taxon>Streptophyta</taxon>
        <taxon>Embryophyta</taxon>
        <taxon>Tracheophyta</taxon>
        <taxon>Spermatophyta</taxon>
        <taxon>Magnoliopsida</taxon>
        <taxon>Liliopsida</taxon>
        <taxon>Poales</taxon>
        <taxon>Poaceae</taxon>
        <taxon>PACMAD clade</taxon>
        <taxon>Panicoideae</taxon>
        <taxon>Andropogonodae</taxon>
        <taxon>Andropogoneae</taxon>
        <taxon>Saccharinae</taxon>
        <taxon>Miscanthus</taxon>
    </lineage>
</organism>
<keyword evidence="7" id="KW-0539">Nucleus</keyword>
<dbReference type="PROSITE" id="PS51005">
    <property type="entry name" value="NAC"/>
    <property type="match status" value="2"/>
</dbReference>
<dbReference type="SUPFAM" id="SSF101941">
    <property type="entry name" value="NAC domain"/>
    <property type="match status" value="2"/>
</dbReference>
<accession>A0A811QBV9</accession>
<dbReference type="PANTHER" id="PTHR34396">
    <property type="entry name" value="OS03G0264950 PROTEIN-RELATED"/>
    <property type="match status" value="1"/>
</dbReference>
<feature type="domain" description="NAC" evidence="11">
    <location>
        <begin position="221"/>
        <end position="379"/>
    </location>
</feature>
<keyword evidence="4" id="KW-0805">Transcription regulation</keyword>
<evidence type="ECO:0000256" key="3">
    <source>
        <dbReference type="ARBA" id="ARBA00022833"/>
    </source>
</evidence>
<evidence type="ECO:0000256" key="8">
    <source>
        <dbReference type="PROSITE-ProRule" id="PRU00027"/>
    </source>
</evidence>
<dbReference type="Pfam" id="PF02892">
    <property type="entry name" value="zf-BED"/>
    <property type="match status" value="1"/>
</dbReference>
<evidence type="ECO:0000256" key="5">
    <source>
        <dbReference type="ARBA" id="ARBA00023125"/>
    </source>
</evidence>
<dbReference type="InterPro" id="IPR036236">
    <property type="entry name" value="Znf_C2H2_sf"/>
</dbReference>
<protein>
    <recommendedName>
        <fullName evidence="14">NAC domain-containing protein</fullName>
    </recommendedName>
</protein>
<dbReference type="EMBL" id="CAJGYO010000010">
    <property type="protein sequence ID" value="CAD6255794.1"/>
    <property type="molecule type" value="Genomic_DNA"/>
</dbReference>
<evidence type="ECO:0000256" key="6">
    <source>
        <dbReference type="ARBA" id="ARBA00023163"/>
    </source>
</evidence>
<keyword evidence="5" id="KW-0238">DNA-binding</keyword>
<evidence type="ECO:0008006" key="14">
    <source>
        <dbReference type="Google" id="ProtNLM"/>
    </source>
</evidence>
<dbReference type="Proteomes" id="UP000604825">
    <property type="component" value="Unassembled WGS sequence"/>
</dbReference>
<evidence type="ECO:0000313" key="12">
    <source>
        <dbReference type="EMBL" id="CAD6255794.1"/>
    </source>
</evidence>
<sequence>MDESLLFGMAKKHANLYQHDDPWDLPPYFLLRKNNWKSLRTHSGYWKEKEGELTAIRSAGESSSSSSSASPSYVGVRKTLEFYLKDGTRGGEGTKTDWIIHEYHHLREDDDGEALFLQEDVVFRKVFKKCKNRTDHASSLYRQVESCVKALIRMSRTSEWLHEDLGVHCGPHGKSDNVWKHFTKIRSANEVYAACHRCDKVLKAHPKKHGTSHLKRHILTCSSTCTNPSTDEDREMLHLLRTALDNPYEQQKIDVKLDCQEDLTQLDPWDLNLTCPTPWYVTRSSNRQTQGGHWKEINKEFTAIRMDQKGCWKHIDKEIAAIQMVPVPQYMGLRRTLEFHHQDGRKMNWIMLEYQQLDDIQSPALFLQGDTVIRKVFRYDKDAVSSAFIELDRWLNGDDDDDEGHSNGEGVNTDTTTPSDYMDTPCSVFTLGEGTNTETATSSSDYMDTPIDRKRKRTGAASCRKSEVWMHFTKIHDTDCAVVYVVCHSCDRGYGSGRSTNGTSHLWRHNKSCTSKRRRTGNANDATTEWEAEIWPLFLLLKNYGGCDLSLVFVSTQAQPFSLFSMFVSIIHTTNTCSLFQKQSSRDVLKLGAKEMGLPADDC</sequence>
<feature type="compositionally biased region" description="Polar residues" evidence="9">
    <location>
        <begin position="409"/>
        <end position="419"/>
    </location>
</feature>
<evidence type="ECO:0000256" key="1">
    <source>
        <dbReference type="ARBA" id="ARBA00022723"/>
    </source>
</evidence>
<proteinExistence type="predicted"/>
<keyword evidence="3" id="KW-0862">Zinc</keyword>
<dbReference type="GO" id="GO:0006355">
    <property type="term" value="P:regulation of DNA-templated transcription"/>
    <property type="evidence" value="ECO:0007669"/>
    <property type="project" value="InterPro"/>
</dbReference>
<dbReference type="InterPro" id="IPR003441">
    <property type="entry name" value="NAC-dom"/>
</dbReference>
<dbReference type="GO" id="GO:0003677">
    <property type="term" value="F:DNA binding"/>
    <property type="evidence" value="ECO:0007669"/>
    <property type="project" value="UniProtKB-KW"/>
</dbReference>
<dbReference type="AlphaFoldDB" id="A0A811QBV9"/>
<feature type="domain" description="NAC" evidence="11">
    <location>
        <begin position="1"/>
        <end position="129"/>
    </location>
</feature>
<evidence type="ECO:0000256" key="9">
    <source>
        <dbReference type="SAM" id="MobiDB-lite"/>
    </source>
</evidence>
<gene>
    <name evidence="12" type="ORF">NCGR_LOCUS39331</name>
</gene>
<dbReference type="InterPro" id="IPR036093">
    <property type="entry name" value="NAC_dom_sf"/>
</dbReference>
<dbReference type="Pfam" id="PF02365">
    <property type="entry name" value="NAM"/>
    <property type="match status" value="2"/>
</dbReference>
<evidence type="ECO:0000313" key="13">
    <source>
        <dbReference type="Proteomes" id="UP000604825"/>
    </source>
</evidence>
<evidence type="ECO:0000259" key="11">
    <source>
        <dbReference type="PROSITE" id="PS51005"/>
    </source>
</evidence>
<keyword evidence="13" id="KW-1185">Reference proteome</keyword>
<feature type="region of interest" description="Disordered" evidence="9">
    <location>
        <begin position="399"/>
        <end position="423"/>
    </location>
</feature>
<dbReference type="GO" id="GO:0008270">
    <property type="term" value="F:zinc ion binding"/>
    <property type="evidence" value="ECO:0007669"/>
    <property type="project" value="UniProtKB-KW"/>
</dbReference>
<reference evidence="12" key="1">
    <citation type="submission" date="2020-10" db="EMBL/GenBank/DDBJ databases">
        <authorList>
            <person name="Han B."/>
            <person name="Lu T."/>
            <person name="Zhao Q."/>
            <person name="Huang X."/>
            <person name="Zhao Y."/>
        </authorList>
    </citation>
    <scope>NUCLEOTIDE SEQUENCE</scope>
</reference>
<evidence type="ECO:0000256" key="4">
    <source>
        <dbReference type="ARBA" id="ARBA00023015"/>
    </source>
</evidence>
<name>A0A811QBV9_9POAL</name>
<dbReference type="InterPro" id="IPR053031">
    <property type="entry name" value="Cuticle_assoc_protein"/>
</dbReference>
<evidence type="ECO:0000256" key="2">
    <source>
        <dbReference type="ARBA" id="ARBA00022771"/>
    </source>
</evidence>
<dbReference type="SUPFAM" id="SSF57667">
    <property type="entry name" value="beta-beta-alpha zinc fingers"/>
    <property type="match status" value="1"/>
</dbReference>
<comment type="caution">
    <text evidence="12">The sequence shown here is derived from an EMBL/GenBank/DDBJ whole genome shotgun (WGS) entry which is preliminary data.</text>
</comment>
<keyword evidence="2 8" id="KW-0863">Zinc-finger</keyword>
<keyword evidence="1" id="KW-0479">Metal-binding</keyword>